<accession>A0A1Q9BXX6</accession>
<gene>
    <name evidence="1" type="ORF">AK812_SmicGene44652</name>
</gene>
<organism evidence="1 2">
    <name type="scientific">Symbiodinium microadriaticum</name>
    <name type="common">Dinoflagellate</name>
    <name type="synonym">Zooxanthella microadriatica</name>
    <dbReference type="NCBI Taxonomy" id="2951"/>
    <lineage>
        <taxon>Eukaryota</taxon>
        <taxon>Sar</taxon>
        <taxon>Alveolata</taxon>
        <taxon>Dinophyceae</taxon>
        <taxon>Suessiales</taxon>
        <taxon>Symbiodiniaceae</taxon>
        <taxon>Symbiodinium</taxon>
    </lineage>
</organism>
<dbReference type="AlphaFoldDB" id="A0A1Q9BXX6"/>
<dbReference type="OrthoDB" id="444835at2759"/>
<dbReference type="Proteomes" id="UP000186817">
    <property type="component" value="Unassembled WGS sequence"/>
</dbReference>
<protein>
    <submittedName>
        <fullName evidence="1">Uncharacterized protein</fullName>
    </submittedName>
</protein>
<evidence type="ECO:0000313" key="2">
    <source>
        <dbReference type="Proteomes" id="UP000186817"/>
    </source>
</evidence>
<name>A0A1Q9BXX6_SYMMI</name>
<reference evidence="1 2" key="1">
    <citation type="submission" date="2016-02" db="EMBL/GenBank/DDBJ databases">
        <title>Genome analysis of coral dinoflagellate symbionts highlights evolutionary adaptations to a symbiotic lifestyle.</title>
        <authorList>
            <person name="Aranda M."/>
            <person name="Li Y."/>
            <person name="Liew Y.J."/>
            <person name="Baumgarten S."/>
            <person name="Simakov O."/>
            <person name="Wilson M."/>
            <person name="Piel J."/>
            <person name="Ashoor H."/>
            <person name="Bougouffa S."/>
            <person name="Bajic V.B."/>
            <person name="Ryu T."/>
            <person name="Ravasi T."/>
            <person name="Bayer T."/>
            <person name="Micklem G."/>
            <person name="Kim H."/>
            <person name="Bhak J."/>
            <person name="Lajeunesse T.C."/>
            <person name="Voolstra C.R."/>
        </authorList>
    </citation>
    <scope>NUCLEOTIDE SEQUENCE [LARGE SCALE GENOMIC DNA]</scope>
    <source>
        <strain evidence="1 2">CCMP2467</strain>
    </source>
</reference>
<keyword evidence="2" id="KW-1185">Reference proteome</keyword>
<proteinExistence type="predicted"/>
<comment type="caution">
    <text evidence="1">The sequence shown here is derived from an EMBL/GenBank/DDBJ whole genome shotgun (WGS) entry which is preliminary data.</text>
</comment>
<evidence type="ECO:0000313" key="1">
    <source>
        <dbReference type="EMBL" id="OLP75534.1"/>
    </source>
</evidence>
<dbReference type="EMBL" id="LSRX01002422">
    <property type="protein sequence ID" value="OLP75534.1"/>
    <property type="molecule type" value="Genomic_DNA"/>
</dbReference>
<sequence>MLCVSALGPGTCLFETREVDLARGSLSFRLDTWTKEPILVSAPELLAESSRPWTPLVSLSRGHEARICDFHLVCSGP</sequence>